<feature type="transmembrane region" description="Helical" evidence="8">
    <location>
        <begin position="12"/>
        <end position="33"/>
    </location>
</feature>
<feature type="transmembrane region" description="Helical" evidence="8">
    <location>
        <begin position="308"/>
        <end position="327"/>
    </location>
</feature>
<evidence type="ECO:0000256" key="5">
    <source>
        <dbReference type="ARBA" id="ARBA00022692"/>
    </source>
</evidence>
<comment type="caution">
    <text evidence="9">The sequence shown here is derived from an EMBL/GenBank/DDBJ whole genome shotgun (WGS) entry which is preliminary data.</text>
</comment>
<feature type="transmembrane region" description="Helical" evidence="8">
    <location>
        <begin position="237"/>
        <end position="266"/>
    </location>
</feature>
<reference evidence="9" key="1">
    <citation type="submission" date="2022-07" db="EMBL/GenBank/DDBJ databases">
        <title>Enhanced cultured diversity of the mouse gut microbiota enables custom-made synthetic communities.</title>
        <authorList>
            <person name="Afrizal A."/>
        </authorList>
    </citation>
    <scope>NUCLEOTIDE SEQUENCE</scope>
    <source>
        <strain evidence="9">DSM 29482</strain>
    </source>
</reference>
<gene>
    <name evidence="9" type="ORF">NSA23_02475</name>
</gene>
<keyword evidence="5 8" id="KW-0812">Transmembrane</keyword>
<dbReference type="PANTHER" id="PTHR30472">
    <property type="entry name" value="FERRIC ENTEROBACTIN TRANSPORT SYSTEM PERMEASE PROTEIN"/>
    <property type="match status" value="1"/>
</dbReference>
<evidence type="ECO:0000313" key="9">
    <source>
        <dbReference type="EMBL" id="MCR2042976.1"/>
    </source>
</evidence>
<feature type="transmembrane region" description="Helical" evidence="8">
    <location>
        <begin position="94"/>
        <end position="111"/>
    </location>
</feature>
<proteinExistence type="inferred from homology"/>
<dbReference type="Pfam" id="PF01032">
    <property type="entry name" value="FecCD"/>
    <property type="match status" value="1"/>
</dbReference>
<evidence type="ECO:0000256" key="7">
    <source>
        <dbReference type="ARBA" id="ARBA00023136"/>
    </source>
</evidence>
<name>A0A9X2S6E8_9FIRM</name>
<evidence type="ECO:0000313" key="10">
    <source>
        <dbReference type="Proteomes" id="UP001142078"/>
    </source>
</evidence>
<sequence length="334" mass="36674">MEANKNFAKKTIIGVMVLIFLTIISMSIGRYPINAKDIFLYLIGRKNLPPEVVTILFKVRLSRILSALLIGSSLALSGAAYQGMFKNPLVSPDILGASTGASFGACLGMLFSWNIFFIQISSFIFGLIAVFITYVLSERVKDGDNILILVLSGVMINTLFSSFVSLIKFIADPYNKLPSITFWLMGSLASVDYKDVLFLIIPILIGIITICLLKWKLNILSLGDEEAKTLGINTKKIRLIAIMASTLMTSATVAIGGNIGWIGLIIPHLARAIVGPDYRYLTSMSIIMGGIFLIFIDDLARIVGGLEIPIGILNSIVGVPFYIYILINYRRDWS</sequence>
<dbReference type="AlphaFoldDB" id="A0A9X2S6E8"/>
<dbReference type="InterPro" id="IPR000522">
    <property type="entry name" value="ABC_transptr_permease_BtuC"/>
</dbReference>
<dbReference type="InterPro" id="IPR037294">
    <property type="entry name" value="ABC_BtuC-like"/>
</dbReference>
<feature type="transmembrane region" description="Helical" evidence="8">
    <location>
        <begin position="278"/>
        <end position="296"/>
    </location>
</feature>
<dbReference type="Gene3D" id="1.10.3470.10">
    <property type="entry name" value="ABC transporter involved in vitamin B12 uptake, BtuC"/>
    <property type="match status" value="1"/>
</dbReference>
<dbReference type="GO" id="GO:0033214">
    <property type="term" value="P:siderophore-iron import into cell"/>
    <property type="evidence" value="ECO:0007669"/>
    <property type="project" value="TreeGrafter"/>
</dbReference>
<feature type="transmembrane region" description="Helical" evidence="8">
    <location>
        <begin position="148"/>
        <end position="171"/>
    </location>
</feature>
<feature type="transmembrane region" description="Helical" evidence="8">
    <location>
        <begin position="64"/>
        <end position="82"/>
    </location>
</feature>
<keyword evidence="4" id="KW-1003">Cell membrane</keyword>
<dbReference type="RefSeq" id="WP_042681331.1">
    <property type="nucleotide sequence ID" value="NZ_CABKTM010000043.1"/>
</dbReference>
<keyword evidence="6 8" id="KW-1133">Transmembrane helix</keyword>
<dbReference type="CDD" id="cd06550">
    <property type="entry name" value="TM_ABC_iron-siderophores_like"/>
    <property type="match status" value="1"/>
</dbReference>
<dbReference type="GO" id="GO:0022857">
    <property type="term" value="F:transmembrane transporter activity"/>
    <property type="evidence" value="ECO:0007669"/>
    <property type="project" value="InterPro"/>
</dbReference>
<organism evidence="9 10">
    <name type="scientific">Anaerosalibacter massiliensis</name>
    <dbReference type="NCBI Taxonomy" id="1347392"/>
    <lineage>
        <taxon>Bacteria</taxon>
        <taxon>Bacillati</taxon>
        <taxon>Bacillota</taxon>
        <taxon>Tissierellia</taxon>
        <taxon>Tissierellales</taxon>
        <taxon>Sporanaerobacteraceae</taxon>
        <taxon>Anaerosalibacter</taxon>
    </lineage>
</organism>
<dbReference type="PANTHER" id="PTHR30472:SF70">
    <property type="entry name" value="MOLYBDATE IMPORT SYSTEM PERMEASE PROTEIN MOLB"/>
    <property type="match status" value="1"/>
</dbReference>
<evidence type="ECO:0000256" key="2">
    <source>
        <dbReference type="ARBA" id="ARBA00007935"/>
    </source>
</evidence>
<feature type="transmembrane region" description="Helical" evidence="8">
    <location>
        <begin position="196"/>
        <end position="217"/>
    </location>
</feature>
<dbReference type="Proteomes" id="UP001142078">
    <property type="component" value="Unassembled WGS sequence"/>
</dbReference>
<evidence type="ECO:0000256" key="3">
    <source>
        <dbReference type="ARBA" id="ARBA00022448"/>
    </source>
</evidence>
<accession>A0A9X2S6E8</accession>
<feature type="transmembrane region" description="Helical" evidence="8">
    <location>
        <begin position="117"/>
        <end position="136"/>
    </location>
</feature>
<keyword evidence="7 8" id="KW-0472">Membrane</keyword>
<protein>
    <submittedName>
        <fullName evidence="9">Iron ABC transporter permease</fullName>
    </submittedName>
</protein>
<dbReference type="OrthoDB" id="9792889at2"/>
<keyword evidence="10" id="KW-1185">Reference proteome</keyword>
<dbReference type="FunFam" id="1.10.3470.10:FF:000001">
    <property type="entry name" value="Vitamin B12 ABC transporter permease BtuC"/>
    <property type="match status" value="1"/>
</dbReference>
<comment type="subcellular location">
    <subcellularLocation>
        <location evidence="1">Cell membrane</location>
        <topology evidence="1">Multi-pass membrane protein</topology>
    </subcellularLocation>
</comment>
<dbReference type="SUPFAM" id="SSF81345">
    <property type="entry name" value="ABC transporter involved in vitamin B12 uptake, BtuC"/>
    <property type="match status" value="1"/>
</dbReference>
<evidence type="ECO:0000256" key="1">
    <source>
        <dbReference type="ARBA" id="ARBA00004651"/>
    </source>
</evidence>
<dbReference type="EMBL" id="JANJZL010000001">
    <property type="protein sequence ID" value="MCR2042976.1"/>
    <property type="molecule type" value="Genomic_DNA"/>
</dbReference>
<dbReference type="GO" id="GO:0005886">
    <property type="term" value="C:plasma membrane"/>
    <property type="evidence" value="ECO:0007669"/>
    <property type="project" value="UniProtKB-SubCell"/>
</dbReference>
<keyword evidence="3" id="KW-0813">Transport</keyword>
<evidence type="ECO:0000256" key="8">
    <source>
        <dbReference type="SAM" id="Phobius"/>
    </source>
</evidence>
<evidence type="ECO:0000256" key="4">
    <source>
        <dbReference type="ARBA" id="ARBA00022475"/>
    </source>
</evidence>
<evidence type="ECO:0000256" key="6">
    <source>
        <dbReference type="ARBA" id="ARBA00022989"/>
    </source>
</evidence>
<comment type="similarity">
    <text evidence="2">Belongs to the binding-protein-dependent transport system permease family. FecCD subfamily.</text>
</comment>